<dbReference type="SFLD" id="SFLDG01135">
    <property type="entry name" value="C1.5.6:_HAD__Beta-PGM__Phospha"/>
    <property type="match status" value="1"/>
</dbReference>
<dbReference type="Pfam" id="PF00702">
    <property type="entry name" value="Hydrolase"/>
    <property type="match status" value="1"/>
</dbReference>
<dbReference type="InterPro" id="IPR023214">
    <property type="entry name" value="HAD_sf"/>
</dbReference>
<dbReference type="SUPFAM" id="SSF56784">
    <property type="entry name" value="HAD-like"/>
    <property type="match status" value="1"/>
</dbReference>
<proteinExistence type="predicted"/>
<dbReference type="AlphaFoldDB" id="A0A329TFZ0"/>
<sequence length="218" mass="24049">MINGVIFDMDGTMFDTERMWATFWDPALKALGLPYKEGLAEAARGTAGETTRNVVRSFYGPDCDADGIVESLHRVADEVFLSAPVPKKPGLDALLAWLDEQRLPMAVASSSREAMIRNNLDQWGMTHYFKAIVSGQHVAHSKPDPEIFLLTAEKLGVEPARCLVLEDSYNGVRAGARGGFITVMVPDLVPADDEMRSLYTMECASLDEVLEKLKNNQL</sequence>
<dbReference type="EMBL" id="PRKZ01000009">
    <property type="protein sequence ID" value="RAW48325.1"/>
    <property type="molecule type" value="Genomic_DNA"/>
</dbReference>
<dbReference type="InterPro" id="IPR023198">
    <property type="entry name" value="PGP-like_dom2"/>
</dbReference>
<evidence type="ECO:0000313" key="2">
    <source>
        <dbReference type="Proteomes" id="UP000251634"/>
    </source>
</evidence>
<dbReference type="NCBIfam" id="TIGR01509">
    <property type="entry name" value="HAD-SF-IA-v3"/>
    <property type="match status" value="1"/>
</dbReference>
<dbReference type="Gene3D" id="1.10.150.240">
    <property type="entry name" value="Putative phosphatase, domain 2"/>
    <property type="match status" value="1"/>
</dbReference>
<dbReference type="PRINTS" id="PR00413">
    <property type="entry name" value="HADHALOGNASE"/>
</dbReference>
<name>A0A329TFZ0_9FIRM</name>
<dbReference type="SFLD" id="SFLDG01129">
    <property type="entry name" value="C1.5:_HAD__Beta-PGM__Phosphata"/>
    <property type="match status" value="1"/>
</dbReference>
<dbReference type="CDD" id="cd07505">
    <property type="entry name" value="HAD_BPGM-like"/>
    <property type="match status" value="1"/>
</dbReference>
<dbReference type="Gene3D" id="3.40.50.1000">
    <property type="entry name" value="HAD superfamily/HAD-like"/>
    <property type="match status" value="1"/>
</dbReference>
<dbReference type="InterPro" id="IPR036412">
    <property type="entry name" value="HAD-like_sf"/>
</dbReference>
<reference evidence="1 2" key="1">
    <citation type="submission" date="2018-02" db="EMBL/GenBank/DDBJ databases">
        <title>Complete genome sequencing of Faecalibacterium prausnitzii strains isolated from the human gut.</title>
        <authorList>
            <person name="Fitzgerald B.C."/>
            <person name="Shkoporov A.N."/>
            <person name="Ross P.R."/>
            <person name="Hill C."/>
        </authorList>
    </citation>
    <scope>NUCLEOTIDE SEQUENCE [LARGE SCALE GENOMIC DNA]</scope>
    <source>
        <strain evidence="1 2">APC942/8-14-2</strain>
    </source>
</reference>
<accession>A0A329TFZ0</accession>
<dbReference type="InterPro" id="IPR006439">
    <property type="entry name" value="HAD-SF_hydro_IA"/>
</dbReference>
<gene>
    <name evidence="1" type="ORF">C4N25_11150</name>
</gene>
<comment type="caution">
    <text evidence="1">The sequence shown here is derived from an EMBL/GenBank/DDBJ whole genome shotgun (WGS) entry which is preliminary data.</text>
</comment>
<dbReference type="Proteomes" id="UP000251634">
    <property type="component" value="Unassembled WGS sequence"/>
</dbReference>
<organism evidence="1 2">
    <name type="scientific">Faecalibacterium prausnitzii</name>
    <dbReference type="NCBI Taxonomy" id="853"/>
    <lineage>
        <taxon>Bacteria</taxon>
        <taxon>Bacillati</taxon>
        <taxon>Bacillota</taxon>
        <taxon>Clostridia</taxon>
        <taxon>Eubacteriales</taxon>
        <taxon>Oscillospiraceae</taxon>
        <taxon>Faecalibacterium</taxon>
    </lineage>
</organism>
<protein>
    <submittedName>
        <fullName evidence="1">HAD family phosphatase</fullName>
    </submittedName>
</protein>
<evidence type="ECO:0000313" key="1">
    <source>
        <dbReference type="EMBL" id="RAW48325.1"/>
    </source>
</evidence>
<dbReference type="PANTHER" id="PTHR18901">
    <property type="entry name" value="2-DEOXYGLUCOSE-6-PHOSPHATE PHOSPHATASE 2"/>
    <property type="match status" value="1"/>
</dbReference>
<dbReference type="SFLD" id="SFLDS00003">
    <property type="entry name" value="Haloacid_Dehalogenase"/>
    <property type="match status" value="1"/>
</dbReference>
<dbReference type="RefSeq" id="WP_112116117.1">
    <property type="nucleotide sequence ID" value="NZ_PRKZ01000009.1"/>
</dbReference>
<dbReference type="PANTHER" id="PTHR18901:SF38">
    <property type="entry name" value="PSEUDOURIDINE-5'-PHOSPHATASE"/>
    <property type="match status" value="1"/>
</dbReference>